<accession>A0A2S0KME8</accession>
<feature type="domain" description="Gram-positive cocci surface proteins LPxTG" evidence="6">
    <location>
        <begin position="5"/>
        <end position="34"/>
    </location>
</feature>
<dbReference type="Proteomes" id="UP000237947">
    <property type="component" value="Chromosome"/>
</dbReference>
<evidence type="ECO:0000256" key="3">
    <source>
        <dbReference type="ARBA" id="ARBA00022729"/>
    </source>
</evidence>
<dbReference type="KEGG" id="fsa:C5Q98_02715"/>
<evidence type="ECO:0000313" key="7">
    <source>
        <dbReference type="EMBL" id="AVM42210.1"/>
    </source>
</evidence>
<dbReference type="AlphaFoldDB" id="A0A2S0KME8"/>
<gene>
    <name evidence="7" type="ORF">C5Q98_02715</name>
</gene>
<feature type="transmembrane region" description="Helical" evidence="5">
    <location>
        <begin position="12"/>
        <end position="28"/>
    </location>
</feature>
<keyword evidence="5" id="KW-0812">Transmembrane</keyword>
<evidence type="ECO:0000259" key="6">
    <source>
        <dbReference type="Pfam" id="PF00746"/>
    </source>
</evidence>
<dbReference type="InterPro" id="IPR019931">
    <property type="entry name" value="LPXTG_anchor"/>
</dbReference>
<dbReference type="NCBIfam" id="TIGR01167">
    <property type="entry name" value="LPXTG_anchor"/>
    <property type="match status" value="1"/>
</dbReference>
<evidence type="ECO:0000256" key="4">
    <source>
        <dbReference type="ARBA" id="ARBA00023088"/>
    </source>
</evidence>
<keyword evidence="2" id="KW-0964">Secreted</keyword>
<dbReference type="Pfam" id="PF00746">
    <property type="entry name" value="Gram_pos_anchor"/>
    <property type="match status" value="1"/>
</dbReference>
<dbReference type="RefSeq" id="WP_106012195.1">
    <property type="nucleotide sequence ID" value="NZ_CP027226.1"/>
</dbReference>
<organism evidence="7 8">
    <name type="scientific">Fastidiosipila sanguinis</name>
    <dbReference type="NCBI Taxonomy" id="236753"/>
    <lineage>
        <taxon>Bacteria</taxon>
        <taxon>Bacillati</taxon>
        <taxon>Bacillota</taxon>
        <taxon>Clostridia</taxon>
        <taxon>Eubacteriales</taxon>
        <taxon>Oscillospiraceae</taxon>
        <taxon>Fastidiosipila</taxon>
    </lineage>
</organism>
<evidence type="ECO:0000256" key="5">
    <source>
        <dbReference type="SAM" id="Phobius"/>
    </source>
</evidence>
<protein>
    <recommendedName>
        <fullName evidence="6">Gram-positive cocci surface proteins LPxTG domain-containing protein</fullName>
    </recommendedName>
</protein>
<name>A0A2S0KME8_9FIRM</name>
<proteinExistence type="predicted"/>
<evidence type="ECO:0000256" key="2">
    <source>
        <dbReference type="ARBA" id="ARBA00022525"/>
    </source>
</evidence>
<keyword evidence="8" id="KW-1185">Reference proteome</keyword>
<evidence type="ECO:0000313" key="8">
    <source>
        <dbReference type="Proteomes" id="UP000237947"/>
    </source>
</evidence>
<sequence>MKTAKTGTDSLLGIAIALLTLASGLVLIKRRKDNNI</sequence>
<keyword evidence="5" id="KW-0472">Membrane</keyword>
<keyword evidence="3" id="KW-0732">Signal</keyword>
<evidence type="ECO:0000256" key="1">
    <source>
        <dbReference type="ARBA" id="ARBA00022512"/>
    </source>
</evidence>
<keyword evidence="5" id="KW-1133">Transmembrane helix</keyword>
<keyword evidence="4" id="KW-0572">Peptidoglycan-anchor</keyword>
<keyword evidence="1" id="KW-0134">Cell wall</keyword>
<reference evidence="8" key="1">
    <citation type="submission" date="2018-02" db="EMBL/GenBank/DDBJ databases">
        <authorList>
            <person name="Holder M.E."/>
            <person name="Ajami N.J."/>
            <person name="Petrosino J.F."/>
        </authorList>
    </citation>
    <scope>NUCLEOTIDE SEQUENCE [LARGE SCALE GENOMIC DNA]</scope>
    <source>
        <strain evidence="8">CCUG 47711</strain>
    </source>
</reference>
<dbReference type="EMBL" id="CP027226">
    <property type="protein sequence ID" value="AVM42210.1"/>
    <property type="molecule type" value="Genomic_DNA"/>
</dbReference>